<evidence type="ECO:0000256" key="2">
    <source>
        <dbReference type="ARBA" id="ARBA00022737"/>
    </source>
</evidence>
<feature type="repeat" description="PPR" evidence="3">
    <location>
        <begin position="87"/>
        <end position="121"/>
    </location>
</feature>
<dbReference type="Pfam" id="PF13041">
    <property type="entry name" value="PPR_2"/>
    <property type="match status" value="1"/>
</dbReference>
<evidence type="ECO:0000259" key="4">
    <source>
        <dbReference type="Pfam" id="PF14432"/>
    </source>
</evidence>
<dbReference type="PANTHER" id="PTHR47926:SF477">
    <property type="entry name" value="PENTATRICOPEPTIDE REPEAT-CONTAINING PROTEIN"/>
    <property type="match status" value="1"/>
</dbReference>
<dbReference type="InterPro" id="IPR032867">
    <property type="entry name" value="DYW_dom"/>
</dbReference>
<keyword evidence="2" id="KW-0677">Repeat</keyword>
<keyword evidence="6" id="KW-1185">Reference proteome</keyword>
<feature type="domain" description="DYW" evidence="4">
    <location>
        <begin position="205"/>
        <end position="298"/>
    </location>
</feature>
<evidence type="ECO:0000313" key="6">
    <source>
        <dbReference type="Proteomes" id="UP000823749"/>
    </source>
</evidence>
<gene>
    <name evidence="5" type="ORF">RHGRI_018437</name>
</gene>
<dbReference type="InterPro" id="IPR046960">
    <property type="entry name" value="PPR_At4g14850-like_plant"/>
</dbReference>
<dbReference type="InterPro" id="IPR011990">
    <property type="entry name" value="TPR-like_helical_dom_sf"/>
</dbReference>
<proteinExistence type="inferred from homology"/>
<organism evidence="5 6">
    <name type="scientific">Rhododendron griersonianum</name>
    <dbReference type="NCBI Taxonomy" id="479676"/>
    <lineage>
        <taxon>Eukaryota</taxon>
        <taxon>Viridiplantae</taxon>
        <taxon>Streptophyta</taxon>
        <taxon>Embryophyta</taxon>
        <taxon>Tracheophyta</taxon>
        <taxon>Spermatophyta</taxon>
        <taxon>Magnoliopsida</taxon>
        <taxon>eudicotyledons</taxon>
        <taxon>Gunneridae</taxon>
        <taxon>Pentapetalae</taxon>
        <taxon>asterids</taxon>
        <taxon>Ericales</taxon>
        <taxon>Ericaceae</taxon>
        <taxon>Ericoideae</taxon>
        <taxon>Rhodoreae</taxon>
        <taxon>Rhododendron</taxon>
    </lineage>
</organism>
<sequence length="395" mass="45105">MASSVQQLLPATPTSVVPPKSTHHTTLFGLGSCSTMGELKQYHSQIIRFGLSHENDAMGRVIKFCAISKSGDLRYALRVFHMMPHPDAFIYNVIIRGHLQHQLTRDCILFYLQMLRESVTPNRFTFPSVISACCVDYAVEEGRWEDVATVRKLMNDRGVKKAPGFSRIELEGVVNEFIAGGRAHPQAQEIYAKLDEVLEHVRKVGYVSTTDGVVHDIEEEEEEREKLLYYHSEKLAIALGLLKTKHGETLHITKNLRVCKDCHTVSKLISKIYDREIIVRDRSRFHHFRGGDCSCNDYCRESLLWMAVIYCRVHMHLRSRGRCLKILQIPMSEVTDKMVEKHAESLTDISVSDIGYSLEITSKGLKSLAKRYESLSHLERKMPLNGRGLHQVQLQ</sequence>
<dbReference type="InterPro" id="IPR002885">
    <property type="entry name" value="PPR_rpt"/>
</dbReference>
<dbReference type="GO" id="GO:0009451">
    <property type="term" value="P:RNA modification"/>
    <property type="evidence" value="ECO:0007669"/>
    <property type="project" value="InterPro"/>
</dbReference>
<comment type="caution">
    <text evidence="5">The sequence shown here is derived from an EMBL/GenBank/DDBJ whole genome shotgun (WGS) entry which is preliminary data.</text>
</comment>
<dbReference type="Pfam" id="PF14432">
    <property type="entry name" value="DYW_deaminase"/>
    <property type="match status" value="1"/>
</dbReference>
<evidence type="ECO:0000256" key="1">
    <source>
        <dbReference type="ARBA" id="ARBA00006643"/>
    </source>
</evidence>
<evidence type="ECO:0000256" key="3">
    <source>
        <dbReference type="PROSITE-ProRule" id="PRU00708"/>
    </source>
</evidence>
<dbReference type="AlphaFoldDB" id="A0AAV6K1E4"/>
<dbReference type="InterPro" id="IPR046849">
    <property type="entry name" value="E2_motif"/>
</dbReference>
<dbReference type="PROSITE" id="PS51375">
    <property type="entry name" value="PPR"/>
    <property type="match status" value="1"/>
</dbReference>
<dbReference type="Pfam" id="PF20430">
    <property type="entry name" value="Eplus_motif"/>
    <property type="match status" value="1"/>
</dbReference>
<comment type="similarity">
    <text evidence="1">Belongs to the PPR family. PCMP-H subfamily.</text>
</comment>
<reference evidence="5 6" key="1">
    <citation type="submission" date="2020-08" db="EMBL/GenBank/DDBJ databases">
        <title>Plant Genome Project.</title>
        <authorList>
            <person name="Zhang R.-G."/>
        </authorList>
    </citation>
    <scope>NUCLEOTIDE SEQUENCE [LARGE SCALE GENOMIC DNA]</scope>
    <source>
        <strain evidence="5">WSP0</strain>
        <tissue evidence="5">Leaf</tissue>
    </source>
</reference>
<dbReference type="GO" id="GO:0008270">
    <property type="term" value="F:zinc ion binding"/>
    <property type="evidence" value="ECO:0007669"/>
    <property type="project" value="InterPro"/>
</dbReference>
<dbReference type="NCBIfam" id="TIGR00756">
    <property type="entry name" value="PPR"/>
    <property type="match status" value="1"/>
</dbReference>
<dbReference type="PANTHER" id="PTHR47926">
    <property type="entry name" value="PENTATRICOPEPTIDE REPEAT-CONTAINING PROTEIN"/>
    <property type="match status" value="1"/>
</dbReference>
<protein>
    <recommendedName>
        <fullName evidence="4">DYW domain-containing protein</fullName>
    </recommendedName>
</protein>
<dbReference type="GO" id="GO:0003723">
    <property type="term" value="F:RNA binding"/>
    <property type="evidence" value="ECO:0007669"/>
    <property type="project" value="InterPro"/>
</dbReference>
<evidence type="ECO:0000313" key="5">
    <source>
        <dbReference type="EMBL" id="KAG5546262.1"/>
    </source>
</evidence>
<dbReference type="EMBL" id="JACTNZ010000006">
    <property type="protein sequence ID" value="KAG5546262.1"/>
    <property type="molecule type" value="Genomic_DNA"/>
</dbReference>
<dbReference type="InterPro" id="IPR046848">
    <property type="entry name" value="E_motif"/>
</dbReference>
<name>A0AAV6K1E4_9ERIC</name>
<dbReference type="Proteomes" id="UP000823749">
    <property type="component" value="Chromosome 6"/>
</dbReference>
<dbReference type="Pfam" id="PF20431">
    <property type="entry name" value="E_motif"/>
    <property type="match status" value="1"/>
</dbReference>
<dbReference type="Gene3D" id="1.25.40.10">
    <property type="entry name" value="Tetratricopeptide repeat domain"/>
    <property type="match status" value="1"/>
</dbReference>
<accession>A0AAV6K1E4</accession>